<dbReference type="PANTHER" id="PTHR44029">
    <property type="entry name" value="DNAJ HOMOLOG SUBFAMILY C MEMBER 21"/>
    <property type="match status" value="1"/>
</dbReference>
<dbReference type="SMART" id="SM00355">
    <property type="entry name" value="ZnF_C2H2"/>
    <property type="match status" value="2"/>
</dbReference>
<dbReference type="Pfam" id="PF00226">
    <property type="entry name" value="DnaJ"/>
    <property type="match status" value="1"/>
</dbReference>
<dbReference type="Pfam" id="PF00096">
    <property type="entry name" value="zf-C2H2"/>
    <property type="match status" value="1"/>
</dbReference>
<reference evidence="8" key="2">
    <citation type="submission" date="2023-05" db="EMBL/GenBank/DDBJ databases">
        <authorList>
            <consortium name="Lawrence Berkeley National Laboratory"/>
            <person name="Steindorff A."/>
            <person name="Hensen N."/>
            <person name="Bonometti L."/>
            <person name="Westerberg I."/>
            <person name="Brannstrom I.O."/>
            <person name="Guillou S."/>
            <person name="Cros-Aarteil S."/>
            <person name="Calhoun S."/>
            <person name="Haridas S."/>
            <person name="Kuo A."/>
            <person name="Mondo S."/>
            <person name="Pangilinan J."/>
            <person name="Riley R."/>
            <person name="Labutti K."/>
            <person name="Andreopoulos B."/>
            <person name="Lipzen A."/>
            <person name="Chen C."/>
            <person name="Yanf M."/>
            <person name="Daum C."/>
            <person name="Ng V."/>
            <person name="Clum A."/>
            <person name="Ohm R."/>
            <person name="Martin F."/>
            <person name="Silar P."/>
            <person name="Natvig D."/>
            <person name="Lalanne C."/>
            <person name="Gautier V."/>
            <person name="Ament-Velasquez S.L."/>
            <person name="Kruys A."/>
            <person name="Hutchinson M.I."/>
            <person name="Powell A.J."/>
            <person name="Barry K."/>
            <person name="Miller A.N."/>
            <person name="Grigoriev I.V."/>
            <person name="Debuchy R."/>
            <person name="Gladieux P."/>
            <person name="Thoren M.H."/>
            <person name="Johannesson H."/>
        </authorList>
    </citation>
    <scope>NUCLEOTIDE SEQUENCE</scope>
    <source>
        <strain evidence="8">CBS 538.74</strain>
    </source>
</reference>
<dbReference type="InterPro" id="IPR036236">
    <property type="entry name" value="Znf_C2H2_sf"/>
</dbReference>
<sequence length="548" mass="61439">MGAEQSAPRGGGNQAAVERKTCYYELLGVDREAPDEEIRRAYKKKALALHPDRNFNDTENATRRFAEVQTAYEILSDPQERAWYDSHRDAILSGEDDVAGTEPTDRSGGGHTSTNAIFALMSRFNSSVPMDDSPRGFFGILGAFFDQLAAEETAACDWAGIASTEFPPFGRAKDDYNAAARPFYNVWSGFSTKKTFSWRDKYRLQEAPDRRVRRLMEKENKKFRDEGIREFNDAVLSLVAFVKKRDPRYVPNTQSEAERQQVLRDSAAAQAARSRAANQEKLGEYVLPQWAQSRNDEEINDEFSVSEEEDEVEVIECVVCNKTFKSEKQFEAHEKSKKHTKAVQQLRRQMRKENINLDLEGSEQDSSPSPTARQEREEDEEEDTLEGADVAPPTEHLEDEKEDAGTPAKKEDADQGTPSRSDTEDDDEYAPRSAVENRILNGPPKGRDATDAEDDAPSALDSAATSLGDLTLDNENGDGKRVGKAKLKREKKAARQAAETEVADSHKCSGCKETFTSRSKLFDHIRDHPKHAALVPISNSKSGKKKRR</sequence>
<protein>
    <submittedName>
        <fullName evidence="8">Uncharacterized protein</fullName>
    </submittedName>
</protein>
<keyword evidence="1" id="KW-0479">Metal-binding</keyword>
<evidence type="ECO:0000256" key="4">
    <source>
        <dbReference type="PROSITE-ProRule" id="PRU00042"/>
    </source>
</evidence>
<dbReference type="InterPro" id="IPR036869">
    <property type="entry name" value="J_dom_sf"/>
</dbReference>
<dbReference type="CDD" id="cd06257">
    <property type="entry name" value="DnaJ"/>
    <property type="match status" value="1"/>
</dbReference>
<evidence type="ECO:0000256" key="1">
    <source>
        <dbReference type="ARBA" id="ARBA00022723"/>
    </source>
</evidence>
<dbReference type="SMART" id="SM00451">
    <property type="entry name" value="ZnF_U1"/>
    <property type="match status" value="1"/>
</dbReference>
<dbReference type="PROSITE" id="PS50076">
    <property type="entry name" value="DNAJ_2"/>
    <property type="match status" value="1"/>
</dbReference>
<dbReference type="PRINTS" id="PR00625">
    <property type="entry name" value="JDOMAIN"/>
</dbReference>
<evidence type="ECO:0000259" key="6">
    <source>
        <dbReference type="PROSITE" id="PS50076"/>
    </source>
</evidence>
<feature type="compositionally biased region" description="Basic residues" evidence="5">
    <location>
        <begin position="482"/>
        <end position="491"/>
    </location>
</feature>
<evidence type="ECO:0000259" key="7">
    <source>
        <dbReference type="PROSITE" id="PS50157"/>
    </source>
</evidence>
<dbReference type="Pfam" id="PF12171">
    <property type="entry name" value="zf-C2H2_jaz"/>
    <property type="match status" value="1"/>
</dbReference>
<evidence type="ECO:0000313" key="9">
    <source>
        <dbReference type="Proteomes" id="UP001302745"/>
    </source>
</evidence>
<feature type="domain" description="C2H2-type" evidence="7">
    <location>
        <begin position="315"/>
        <end position="344"/>
    </location>
</feature>
<dbReference type="SUPFAM" id="SSF46565">
    <property type="entry name" value="Chaperone J-domain"/>
    <property type="match status" value="1"/>
</dbReference>
<gene>
    <name evidence="8" type="ORF">C8A00DRAFT_30686</name>
</gene>
<accession>A0AAN6VRE2</accession>
<comment type="caution">
    <text evidence="8">The sequence shown here is derived from an EMBL/GenBank/DDBJ whole genome shotgun (WGS) entry which is preliminary data.</text>
</comment>
<feature type="region of interest" description="Disordered" evidence="5">
    <location>
        <begin position="355"/>
        <end position="491"/>
    </location>
</feature>
<dbReference type="InterPro" id="IPR018253">
    <property type="entry name" value="DnaJ_domain_CS"/>
</dbReference>
<dbReference type="AlphaFoldDB" id="A0AAN6VRE2"/>
<dbReference type="SUPFAM" id="SSF57667">
    <property type="entry name" value="beta-beta-alpha zinc fingers"/>
    <property type="match status" value="1"/>
</dbReference>
<dbReference type="Gene3D" id="3.30.160.60">
    <property type="entry name" value="Classic Zinc Finger"/>
    <property type="match status" value="1"/>
</dbReference>
<dbReference type="GO" id="GO:0003676">
    <property type="term" value="F:nucleic acid binding"/>
    <property type="evidence" value="ECO:0007669"/>
    <property type="project" value="InterPro"/>
</dbReference>
<dbReference type="SMART" id="SM00271">
    <property type="entry name" value="DnaJ"/>
    <property type="match status" value="1"/>
</dbReference>
<evidence type="ECO:0000313" key="8">
    <source>
        <dbReference type="EMBL" id="KAK4156403.1"/>
    </source>
</evidence>
<dbReference type="FunFam" id="1.10.287.110:FF:000046">
    <property type="entry name" value="dnaJ homolog subfamily C member 21"/>
    <property type="match status" value="1"/>
</dbReference>
<dbReference type="InterPro" id="IPR054076">
    <property type="entry name" value="ZUO1-like_ZHD"/>
</dbReference>
<keyword evidence="9" id="KW-1185">Reference proteome</keyword>
<dbReference type="Proteomes" id="UP001302745">
    <property type="component" value="Unassembled WGS sequence"/>
</dbReference>
<dbReference type="Gene3D" id="1.10.287.110">
    <property type="entry name" value="DnaJ domain"/>
    <property type="match status" value="1"/>
</dbReference>
<keyword evidence="2 4" id="KW-0863">Zinc-finger</keyword>
<dbReference type="PROSITE" id="PS50157">
    <property type="entry name" value="ZINC_FINGER_C2H2_2"/>
    <property type="match status" value="2"/>
</dbReference>
<dbReference type="InterPro" id="IPR022755">
    <property type="entry name" value="Znf_C2H2_jaz"/>
</dbReference>
<dbReference type="Pfam" id="PF21884">
    <property type="entry name" value="ZUO1-like_ZHD"/>
    <property type="match status" value="1"/>
</dbReference>
<dbReference type="InterPro" id="IPR051964">
    <property type="entry name" value="Chaperone_stress_response"/>
</dbReference>
<dbReference type="InterPro" id="IPR001623">
    <property type="entry name" value="DnaJ_domain"/>
</dbReference>
<organism evidence="8 9">
    <name type="scientific">Chaetomidium leptoderma</name>
    <dbReference type="NCBI Taxonomy" id="669021"/>
    <lineage>
        <taxon>Eukaryota</taxon>
        <taxon>Fungi</taxon>
        <taxon>Dikarya</taxon>
        <taxon>Ascomycota</taxon>
        <taxon>Pezizomycotina</taxon>
        <taxon>Sordariomycetes</taxon>
        <taxon>Sordariomycetidae</taxon>
        <taxon>Sordariales</taxon>
        <taxon>Chaetomiaceae</taxon>
        <taxon>Chaetomidium</taxon>
    </lineage>
</organism>
<evidence type="ECO:0000256" key="2">
    <source>
        <dbReference type="ARBA" id="ARBA00022771"/>
    </source>
</evidence>
<dbReference type="EMBL" id="MU856868">
    <property type="protein sequence ID" value="KAK4156403.1"/>
    <property type="molecule type" value="Genomic_DNA"/>
</dbReference>
<dbReference type="PANTHER" id="PTHR44029:SF1">
    <property type="entry name" value="DNAJ HOMOLOG SUBFAMILY C MEMBER 21"/>
    <property type="match status" value="1"/>
</dbReference>
<name>A0AAN6VRE2_9PEZI</name>
<evidence type="ECO:0000256" key="3">
    <source>
        <dbReference type="ARBA" id="ARBA00022833"/>
    </source>
</evidence>
<dbReference type="PROSITE" id="PS00636">
    <property type="entry name" value="DNAJ_1"/>
    <property type="match status" value="1"/>
</dbReference>
<dbReference type="InterPro" id="IPR013087">
    <property type="entry name" value="Znf_C2H2_type"/>
</dbReference>
<dbReference type="GO" id="GO:0008270">
    <property type="term" value="F:zinc ion binding"/>
    <property type="evidence" value="ECO:0007669"/>
    <property type="project" value="UniProtKB-KW"/>
</dbReference>
<feature type="compositionally biased region" description="Acidic residues" evidence="5">
    <location>
        <begin position="377"/>
        <end position="386"/>
    </location>
</feature>
<dbReference type="GO" id="GO:0005737">
    <property type="term" value="C:cytoplasm"/>
    <property type="evidence" value="ECO:0007669"/>
    <property type="project" value="TreeGrafter"/>
</dbReference>
<proteinExistence type="predicted"/>
<keyword evidence="3" id="KW-0862">Zinc</keyword>
<feature type="domain" description="J" evidence="6">
    <location>
        <begin position="22"/>
        <end position="88"/>
    </location>
</feature>
<dbReference type="PROSITE" id="PS00028">
    <property type="entry name" value="ZINC_FINGER_C2H2_1"/>
    <property type="match status" value="2"/>
</dbReference>
<evidence type="ECO:0000256" key="5">
    <source>
        <dbReference type="SAM" id="MobiDB-lite"/>
    </source>
</evidence>
<dbReference type="InterPro" id="IPR003604">
    <property type="entry name" value="Matrin/U1-like-C_Znf_C2H2"/>
</dbReference>
<reference evidence="8" key="1">
    <citation type="journal article" date="2023" name="Mol. Phylogenet. Evol.">
        <title>Genome-scale phylogeny and comparative genomics of the fungal order Sordariales.</title>
        <authorList>
            <person name="Hensen N."/>
            <person name="Bonometti L."/>
            <person name="Westerberg I."/>
            <person name="Brannstrom I.O."/>
            <person name="Guillou S."/>
            <person name="Cros-Aarteil S."/>
            <person name="Calhoun S."/>
            <person name="Haridas S."/>
            <person name="Kuo A."/>
            <person name="Mondo S."/>
            <person name="Pangilinan J."/>
            <person name="Riley R."/>
            <person name="LaButti K."/>
            <person name="Andreopoulos B."/>
            <person name="Lipzen A."/>
            <person name="Chen C."/>
            <person name="Yan M."/>
            <person name="Daum C."/>
            <person name="Ng V."/>
            <person name="Clum A."/>
            <person name="Steindorff A."/>
            <person name="Ohm R.A."/>
            <person name="Martin F."/>
            <person name="Silar P."/>
            <person name="Natvig D.O."/>
            <person name="Lalanne C."/>
            <person name="Gautier V."/>
            <person name="Ament-Velasquez S.L."/>
            <person name="Kruys A."/>
            <person name="Hutchinson M.I."/>
            <person name="Powell A.J."/>
            <person name="Barry K."/>
            <person name="Miller A.N."/>
            <person name="Grigoriev I.V."/>
            <person name="Debuchy R."/>
            <person name="Gladieux P."/>
            <person name="Hiltunen Thoren M."/>
            <person name="Johannesson H."/>
        </authorList>
    </citation>
    <scope>NUCLEOTIDE SEQUENCE</scope>
    <source>
        <strain evidence="8">CBS 538.74</strain>
    </source>
</reference>
<feature type="domain" description="C2H2-type" evidence="7">
    <location>
        <begin position="506"/>
        <end position="536"/>
    </location>
</feature>